<feature type="zinc finger region" description="C3H1-type" evidence="1">
    <location>
        <begin position="812"/>
        <end position="839"/>
    </location>
</feature>
<organism evidence="4 5">
    <name type="scientific">Aromia moschata</name>
    <dbReference type="NCBI Taxonomy" id="1265417"/>
    <lineage>
        <taxon>Eukaryota</taxon>
        <taxon>Metazoa</taxon>
        <taxon>Ecdysozoa</taxon>
        <taxon>Arthropoda</taxon>
        <taxon>Hexapoda</taxon>
        <taxon>Insecta</taxon>
        <taxon>Pterygota</taxon>
        <taxon>Neoptera</taxon>
        <taxon>Endopterygota</taxon>
        <taxon>Coleoptera</taxon>
        <taxon>Polyphaga</taxon>
        <taxon>Cucujiformia</taxon>
        <taxon>Chrysomeloidea</taxon>
        <taxon>Cerambycidae</taxon>
        <taxon>Cerambycinae</taxon>
        <taxon>Callichromatini</taxon>
        <taxon>Aromia</taxon>
    </lineage>
</organism>
<keyword evidence="1" id="KW-0862">Zinc</keyword>
<dbReference type="Pfam" id="PF22938">
    <property type="entry name" value="Integrase_p58_C"/>
    <property type="match status" value="1"/>
</dbReference>
<dbReference type="PROSITE" id="PS50800">
    <property type="entry name" value="SAP"/>
    <property type="match status" value="1"/>
</dbReference>
<dbReference type="Pfam" id="PF02037">
    <property type="entry name" value="SAP"/>
    <property type="match status" value="1"/>
</dbReference>
<dbReference type="SMART" id="SM00356">
    <property type="entry name" value="ZnF_C3H1"/>
    <property type="match status" value="1"/>
</dbReference>
<feature type="domain" description="C3H1-type" evidence="2">
    <location>
        <begin position="812"/>
        <end position="839"/>
    </location>
</feature>
<dbReference type="Proteomes" id="UP001162162">
    <property type="component" value="Unassembled WGS sequence"/>
</dbReference>
<dbReference type="InterPro" id="IPR003034">
    <property type="entry name" value="SAP_dom"/>
</dbReference>
<evidence type="ECO:0008006" key="6">
    <source>
        <dbReference type="Google" id="ProtNLM"/>
    </source>
</evidence>
<reference evidence="4" key="1">
    <citation type="journal article" date="2023" name="Insect Mol. Biol.">
        <title>Genome sequencing provides insights into the evolution of gene families encoding plant cell wall-degrading enzymes in longhorned beetles.</title>
        <authorList>
            <person name="Shin N.R."/>
            <person name="Okamura Y."/>
            <person name="Kirsch R."/>
            <person name="Pauchet Y."/>
        </authorList>
    </citation>
    <scope>NUCLEOTIDE SEQUENCE</scope>
    <source>
        <strain evidence="4">AMC_N1</strain>
    </source>
</reference>
<comment type="caution">
    <text evidence="4">The sequence shown here is derived from an EMBL/GenBank/DDBJ whole genome shotgun (WGS) entry which is preliminary data.</text>
</comment>
<dbReference type="InterPro" id="IPR000571">
    <property type="entry name" value="Znf_CCCH"/>
</dbReference>
<dbReference type="SMART" id="SM00513">
    <property type="entry name" value="SAP"/>
    <property type="match status" value="1"/>
</dbReference>
<dbReference type="PANTHER" id="PTHR45823">
    <property type="entry name" value="T-SNARE COILED-COIL HOMOLOGY DOMAIN-CONTAINING PROTEIN"/>
    <property type="match status" value="1"/>
</dbReference>
<evidence type="ECO:0000313" key="5">
    <source>
        <dbReference type="Proteomes" id="UP001162162"/>
    </source>
</evidence>
<sequence length="874" mass="100805">MASRQVFLKDLKVVDLKRELEERECETTGKKADLQNRLKEALEKEGENPNTYLFEIAGDINSVLQSLENKLVENYESLEQKLVENSTKMHQKLEETSGNLGGMEQNLRGMEQILIENMDQKLQENSSCLQKQIGEYVDGKFGEMENKLVTVEEEFQNKFLEIERKFATLVLEGGEQQRMINTTLKSPGSDIDRLSNPELSSRMEISIIRMKPPQFDGKSSWVNYLRQFEAATKGNGWSLAEKATALTLALRGDATDILQTLSLEKQEDYHQLVRHLEMRYGQSHLEHVYHSQLKNRCQKNNESLQEFEADIARLVRLAYSSTPENVMERLAVQTFLDGLRDTETRQALTLARPNKLVDALARALEFEAAKEKGTCNEAEIRRVAKEILDKRPIRRWNGAKVRHIRGRRIEKKKAPPSSEKDVVIRRLTVVNDDWQRDELLRDQENDPNLKPIVNWKIEGWKPTWEEVSRYSPTVKSYWAQWNSLVLSDGLLKRVLEKSDGTEERKQLIVPRNRVPEVLKEIHNGGLLGGHLGITKTLGKFGCTPGDDVVGEDYVSTLRQRMDDIHERVRSNIQGASDRMKETYDINANDGSSWECPYEVVTRINDVVYRIQKLPRGKPRVVHFNRLAPFAGSNDEQAEARVRHVSPPDSERSFEEFMLLHYNDQKARYGVTREEPRDLFQAPADFCLAHCVAAYLRMSRGIALTFKKAFGRPEFGRVLQIKVAQQEKERSLFYLVTKQLSYHKPTYQTVWDTLVELRDVLLSQSISSLAIPKIASGLDGLDWRVIKSMLEVLFRFTGIEILVCCYNPRRSLNEKTVDCFFYQTSRCKNGPFCRYRHRPGDDTIRDEMSLRRGQCYERWAGPPLPVLTPADQSSR</sequence>
<dbReference type="InterPro" id="IPR036361">
    <property type="entry name" value="SAP_dom_sf"/>
</dbReference>
<dbReference type="Gene3D" id="1.10.720.30">
    <property type="entry name" value="SAP domain"/>
    <property type="match status" value="1"/>
</dbReference>
<dbReference type="PANTHER" id="PTHR45823:SF1">
    <property type="entry name" value="T-SNARE COILED-COIL HOMOLOGY DOMAIN-CONTAINING PROTEIN"/>
    <property type="match status" value="1"/>
</dbReference>
<keyword evidence="5" id="KW-1185">Reference proteome</keyword>
<dbReference type="GO" id="GO:0008270">
    <property type="term" value="F:zinc ion binding"/>
    <property type="evidence" value="ECO:0007669"/>
    <property type="project" value="UniProtKB-KW"/>
</dbReference>
<accession>A0AAV8XJW6</accession>
<keyword evidence="1" id="KW-0479">Metal-binding</keyword>
<dbReference type="AlphaFoldDB" id="A0AAV8XJW6"/>
<keyword evidence="1" id="KW-0863">Zinc-finger</keyword>
<name>A0AAV8XJW6_9CUCU</name>
<gene>
    <name evidence="4" type="ORF">NQ318_005214</name>
</gene>
<dbReference type="PROSITE" id="PS50103">
    <property type="entry name" value="ZF_C3H1"/>
    <property type="match status" value="1"/>
</dbReference>
<dbReference type="SUPFAM" id="SSF52949">
    <property type="entry name" value="Macro domain-like"/>
    <property type="match status" value="1"/>
</dbReference>
<feature type="domain" description="SAP" evidence="3">
    <location>
        <begin position="8"/>
        <end position="42"/>
    </location>
</feature>
<protein>
    <recommendedName>
        <fullName evidence="6">SAP domain-containing protein</fullName>
    </recommendedName>
</protein>
<dbReference type="EMBL" id="JAPWTK010000516">
    <property type="protein sequence ID" value="KAJ8938972.1"/>
    <property type="molecule type" value="Genomic_DNA"/>
</dbReference>
<dbReference type="InterPro" id="IPR043472">
    <property type="entry name" value="Macro_dom-like"/>
</dbReference>
<evidence type="ECO:0000259" key="2">
    <source>
        <dbReference type="PROSITE" id="PS50103"/>
    </source>
</evidence>
<dbReference type="SUPFAM" id="SSF68906">
    <property type="entry name" value="SAP domain"/>
    <property type="match status" value="1"/>
</dbReference>
<proteinExistence type="predicted"/>
<dbReference type="InterPro" id="IPR054465">
    <property type="entry name" value="Integrase_p58-like_C"/>
</dbReference>
<dbReference type="Gene3D" id="3.40.220.10">
    <property type="entry name" value="Leucine Aminopeptidase, subunit E, domain 1"/>
    <property type="match status" value="1"/>
</dbReference>
<evidence type="ECO:0000259" key="3">
    <source>
        <dbReference type="PROSITE" id="PS50800"/>
    </source>
</evidence>
<evidence type="ECO:0000313" key="4">
    <source>
        <dbReference type="EMBL" id="KAJ8938972.1"/>
    </source>
</evidence>
<evidence type="ECO:0000256" key="1">
    <source>
        <dbReference type="PROSITE-ProRule" id="PRU00723"/>
    </source>
</evidence>